<evidence type="ECO:0000313" key="1">
    <source>
        <dbReference type="EMBL" id="MPC26502.1"/>
    </source>
</evidence>
<proteinExistence type="predicted"/>
<dbReference type="EMBL" id="VSRR010001607">
    <property type="protein sequence ID" value="MPC26502.1"/>
    <property type="molecule type" value="Genomic_DNA"/>
</dbReference>
<comment type="caution">
    <text evidence="1">The sequence shown here is derived from an EMBL/GenBank/DDBJ whole genome shotgun (WGS) entry which is preliminary data.</text>
</comment>
<organism evidence="1 2">
    <name type="scientific">Portunus trituberculatus</name>
    <name type="common">Swimming crab</name>
    <name type="synonym">Neptunus trituberculatus</name>
    <dbReference type="NCBI Taxonomy" id="210409"/>
    <lineage>
        <taxon>Eukaryota</taxon>
        <taxon>Metazoa</taxon>
        <taxon>Ecdysozoa</taxon>
        <taxon>Arthropoda</taxon>
        <taxon>Crustacea</taxon>
        <taxon>Multicrustacea</taxon>
        <taxon>Malacostraca</taxon>
        <taxon>Eumalacostraca</taxon>
        <taxon>Eucarida</taxon>
        <taxon>Decapoda</taxon>
        <taxon>Pleocyemata</taxon>
        <taxon>Brachyura</taxon>
        <taxon>Eubrachyura</taxon>
        <taxon>Portunoidea</taxon>
        <taxon>Portunidae</taxon>
        <taxon>Portuninae</taxon>
        <taxon>Portunus</taxon>
    </lineage>
</organism>
<accession>A0A5B7DXT3</accession>
<keyword evidence="2" id="KW-1185">Reference proteome</keyword>
<dbReference type="Proteomes" id="UP000324222">
    <property type="component" value="Unassembled WGS sequence"/>
</dbReference>
<protein>
    <submittedName>
        <fullName evidence="1">Uncharacterized protein</fullName>
    </submittedName>
</protein>
<evidence type="ECO:0000313" key="2">
    <source>
        <dbReference type="Proteomes" id="UP000324222"/>
    </source>
</evidence>
<sequence length="72" mass="7728">MGALGIALPVLVLDSHGPHLYTALWVNVTTSTDCSDNNNNNSTSIYLLLILQTPQPNTACQSTTVYLFTSTT</sequence>
<name>A0A5B7DXT3_PORTR</name>
<reference evidence="1 2" key="1">
    <citation type="submission" date="2019-05" db="EMBL/GenBank/DDBJ databases">
        <title>Another draft genome of Portunus trituberculatus and its Hox gene families provides insights of decapod evolution.</title>
        <authorList>
            <person name="Jeong J.-H."/>
            <person name="Song I."/>
            <person name="Kim S."/>
            <person name="Choi T."/>
            <person name="Kim D."/>
            <person name="Ryu S."/>
            <person name="Kim W."/>
        </authorList>
    </citation>
    <scope>NUCLEOTIDE SEQUENCE [LARGE SCALE GENOMIC DNA]</scope>
    <source>
        <tissue evidence="1">Muscle</tissue>
    </source>
</reference>
<gene>
    <name evidence="1" type="ORF">E2C01_019643</name>
</gene>
<dbReference type="AlphaFoldDB" id="A0A5B7DXT3"/>